<gene>
    <name evidence="1" type="ORF">MiSe_47710</name>
</gene>
<keyword evidence="2" id="KW-1185">Reference proteome</keyword>
<dbReference type="AlphaFoldDB" id="A0AAV3XBX5"/>
<reference evidence="1" key="1">
    <citation type="submission" date="2019-10" db="EMBL/GenBank/DDBJ databases">
        <title>Draft genome sequece of Microseira wollei NIES-4236.</title>
        <authorList>
            <person name="Yamaguchi H."/>
            <person name="Suzuki S."/>
            <person name="Kawachi M."/>
        </authorList>
    </citation>
    <scope>NUCLEOTIDE SEQUENCE</scope>
    <source>
        <strain evidence="1">NIES-4236</strain>
    </source>
</reference>
<proteinExistence type="predicted"/>
<evidence type="ECO:0008006" key="3">
    <source>
        <dbReference type="Google" id="ProtNLM"/>
    </source>
</evidence>
<evidence type="ECO:0000313" key="2">
    <source>
        <dbReference type="Proteomes" id="UP001050975"/>
    </source>
</evidence>
<evidence type="ECO:0000313" key="1">
    <source>
        <dbReference type="EMBL" id="GET39998.1"/>
    </source>
</evidence>
<comment type="caution">
    <text evidence="1">The sequence shown here is derived from an EMBL/GenBank/DDBJ whole genome shotgun (WGS) entry which is preliminary data.</text>
</comment>
<sequence>MPVTSRLDDGADAIWGVTRGIAVDCLLELWYGLQDRGKEVKPNFALVFNGHNGSADSLRRSGRYRLKVTVPI</sequence>
<accession>A0AAV3XBX5</accession>
<name>A0AAV3XBX5_9CYAN</name>
<organism evidence="1 2">
    <name type="scientific">Microseira wollei NIES-4236</name>
    <dbReference type="NCBI Taxonomy" id="2530354"/>
    <lineage>
        <taxon>Bacteria</taxon>
        <taxon>Bacillati</taxon>
        <taxon>Cyanobacteriota</taxon>
        <taxon>Cyanophyceae</taxon>
        <taxon>Oscillatoriophycideae</taxon>
        <taxon>Aerosakkonematales</taxon>
        <taxon>Aerosakkonemataceae</taxon>
        <taxon>Microseira</taxon>
    </lineage>
</organism>
<dbReference type="Proteomes" id="UP001050975">
    <property type="component" value="Unassembled WGS sequence"/>
</dbReference>
<protein>
    <recommendedName>
        <fullName evidence="3">Transposase</fullName>
    </recommendedName>
</protein>
<dbReference type="EMBL" id="BLAY01000080">
    <property type="protein sequence ID" value="GET39998.1"/>
    <property type="molecule type" value="Genomic_DNA"/>
</dbReference>